<evidence type="ECO:0000313" key="2">
    <source>
        <dbReference type="EMBL" id="KAF6457250.1"/>
    </source>
</evidence>
<gene>
    <name evidence="2" type="ORF">HJG63_011770</name>
</gene>
<reference evidence="2 3" key="1">
    <citation type="journal article" date="2020" name="Nature">
        <title>Six reference-quality genomes reveal evolution of bat adaptations.</title>
        <authorList>
            <person name="Jebb D."/>
            <person name="Huang Z."/>
            <person name="Pippel M."/>
            <person name="Hughes G.M."/>
            <person name="Lavrichenko K."/>
            <person name="Devanna P."/>
            <person name="Winkler S."/>
            <person name="Jermiin L.S."/>
            <person name="Skirmuntt E.C."/>
            <person name="Katzourakis A."/>
            <person name="Burkitt-Gray L."/>
            <person name="Ray D.A."/>
            <person name="Sullivan K.A.M."/>
            <person name="Roscito J.G."/>
            <person name="Kirilenko B.M."/>
            <person name="Davalos L.M."/>
            <person name="Corthals A.P."/>
            <person name="Power M.L."/>
            <person name="Jones G."/>
            <person name="Ransome R.D."/>
            <person name="Dechmann D.K.N."/>
            <person name="Locatelli A.G."/>
            <person name="Puechmaille S.J."/>
            <person name="Fedrigo O."/>
            <person name="Jarvis E.D."/>
            <person name="Hiller M."/>
            <person name="Vernes S.C."/>
            <person name="Myers E.W."/>
            <person name="Teeling E.C."/>
        </authorList>
    </citation>
    <scope>NUCLEOTIDE SEQUENCE [LARGE SCALE GENOMIC DNA]</scope>
    <source>
        <strain evidence="2">MRouAeg1</strain>
        <tissue evidence="2">Muscle</tissue>
    </source>
</reference>
<sequence>METPLRWWTWTGQAGTGRGPGGGVGVGGRHPAVRLSGFHPVAQPRALWTRRGWLLLASSGLTVAILARRVRVGPEAPGTSAHLCCCRLPCLSYWLSLCHEPWTSRAPCSPRQESQVQARGEGQEEGFGQGDLSKASQSTSVLFATARPCPLPAVLGRNVSRWKKRPDVGGASPLLIS</sequence>
<name>A0A7J8GBD5_ROUAE</name>
<dbReference type="AlphaFoldDB" id="A0A7J8GBD5"/>
<dbReference type="Proteomes" id="UP000593571">
    <property type="component" value="Unassembled WGS sequence"/>
</dbReference>
<keyword evidence="3" id="KW-1185">Reference proteome</keyword>
<organism evidence="2 3">
    <name type="scientific">Rousettus aegyptiacus</name>
    <name type="common">Egyptian fruit bat</name>
    <name type="synonym">Pteropus aegyptiacus</name>
    <dbReference type="NCBI Taxonomy" id="9407"/>
    <lineage>
        <taxon>Eukaryota</taxon>
        <taxon>Metazoa</taxon>
        <taxon>Chordata</taxon>
        <taxon>Craniata</taxon>
        <taxon>Vertebrata</taxon>
        <taxon>Euteleostomi</taxon>
        <taxon>Mammalia</taxon>
        <taxon>Eutheria</taxon>
        <taxon>Laurasiatheria</taxon>
        <taxon>Chiroptera</taxon>
        <taxon>Yinpterochiroptera</taxon>
        <taxon>Pteropodoidea</taxon>
        <taxon>Pteropodidae</taxon>
        <taxon>Rousettinae</taxon>
        <taxon>Rousettus</taxon>
    </lineage>
</organism>
<protein>
    <submittedName>
        <fullName evidence="2">Uncharacterized protein</fullName>
    </submittedName>
</protein>
<proteinExistence type="predicted"/>
<evidence type="ECO:0000256" key="1">
    <source>
        <dbReference type="SAM" id="MobiDB-lite"/>
    </source>
</evidence>
<accession>A0A7J8GBD5</accession>
<feature type="region of interest" description="Disordered" evidence="1">
    <location>
        <begin position="113"/>
        <end position="134"/>
    </location>
</feature>
<comment type="caution">
    <text evidence="2">The sequence shown here is derived from an EMBL/GenBank/DDBJ whole genome shotgun (WGS) entry which is preliminary data.</text>
</comment>
<evidence type="ECO:0000313" key="3">
    <source>
        <dbReference type="Proteomes" id="UP000593571"/>
    </source>
</evidence>
<dbReference type="EMBL" id="JACASE010000006">
    <property type="protein sequence ID" value="KAF6457250.1"/>
    <property type="molecule type" value="Genomic_DNA"/>
</dbReference>